<gene>
    <name evidence="1" type="ORF">DEO27_023095</name>
</gene>
<name>A0A5C1I3H0_9SPHI</name>
<organism evidence="1 2">
    <name type="scientific">Mucilaginibacter rubeus</name>
    <dbReference type="NCBI Taxonomy" id="2027860"/>
    <lineage>
        <taxon>Bacteria</taxon>
        <taxon>Pseudomonadati</taxon>
        <taxon>Bacteroidota</taxon>
        <taxon>Sphingobacteriia</taxon>
        <taxon>Sphingobacteriales</taxon>
        <taxon>Sphingobacteriaceae</taxon>
        <taxon>Mucilaginibacter</taxon>
    </lineage>
</organism>
<evidence type="ECO:0000313" key="2">
    <source>
        <dbReference type="Proteomes" id="UP000251402"/>
    </source>
</evidence>
<dbReference type="OrthoDB" id="9773381at2"/>
<evidence type="ECO:0000313" key="1">
    <source>
        <dbReference type="EMBL" id="QEM12772.1"/>
    </source>
</evidence>
<dbReference type="EMBL" id="CP043450">
    <property type="protein sequence ID" value="QEM12772.1"/>
    <property type="molecule type" value="Genomic_DNA"/>
</dbReference>
<dbReference type="Proteomes" id="UP000251402">
    <property type="component" value="Chromosome"/>
</dbReference>
<sequence>MKKLLLYTVLMVCCYRAIGQDLNARVQVLSPKIQVANKRVFQTLETAMKDFLNGRKWSADPILPQERIDCNFVLNVTNWDGSSNFTGELQVQSSRPVYGSSYTSTLLNLNDKDISFSYTEGQTIDYTDQNFQGNLSSIMAFYANIIIGVDYDTFSKFGGTPYFLAAQTIVTNAQTSSYSGWKAFDGNVNRYWLSENLNNKIYNPLRSFLYDYHRNGLDIMSDNVNKGRKAIDGLLPLLQQVDRQRVGAMLPLIFYTAKSDELVSIYSKADNQERLTAMNLFLQLDPANGNKYQTLQK</sequence>
<dbReference type="RefSeq" id="WP_112575787.1">
    <property type="nucleotide sequence ID" value="NZ_CP043450.1"/>
</dbReference>
<accession>A0A5C1I3H0</accession>
<keyword evidence="2" id="KW-1185">Reference proteome</keyword>
<dbReference type="KEGG" id="mrub:DEO27_023095"/>
<dbReference type="Pfam" id="PF16119">
    <property type="entry name" value="DUF4835"/>
    <property type="match status" value="1"/>
</dbReference>
<proteinExistence type="predicted"/>
<protein>
    <submittedName>
        <fullName evidence="1">DUF4835 family protein</fullName>
    </submittedName>
</protein>
<dbReference type="AlphaFoldDB" id="A0A5C1I3H0"/>
<dbReference type="InterPro" id="IPR032274">
    <property type="entry name" value="DUF4835"/>
</dbReference>
<reference evidence="1" key="1">
    <citation type="submission" date="2019-08" db="EMBL/GenBank/DDBJ databases">
        <title>Comparative genome analysis confer to the adaptation heavy metal polluted environment.</title>
        <authorList>
            <person name="Li Y."/>
        </authorList>
    </citation>
    <scope>NUCLEOTIDE SEQUENCE [LARGE SCALE GENOMIC DNA]</scope>
    <source>
        <strain evidence="1">P1</strain>
    </source>
</reference>